<sequence length="93" mass="10522">MQEDKIREEEQERLFAAILSLESAEECRCFFEDLCTIKELNAMAQRLEVAVLLKQGETFNNIVEKTGASTATISRVNRCLRYGAGGYRSVLSK</sequence>
<dbReference type="EMBL" id="DVMM01000005">
    <property type="protein sequence ID" value="HIU28726.1"/>
    <property type="molecule type" value="Genomic_DNA"/>
</dbReference>
<evidence type="ECO:0008006" key="3">
    <source>
        <dbReference type="Google" id="ProtNLM"/>
    </source>
</evidence>
<dbReference type="SUPFAM" id="SSF48295">
    <property type="entry name" value="TrpR-like"/>
    <property type="match status" value="1"/>
</dbReference>
<dbReference type="InterPro" id="IPR038116">
    <property type="entry name" value="TrpR-like_sf"/>
</dbReference>
<dbReference type="Proteomes" id="UP000824089">
    <property type="component" value="Unassembled WGS sequence"/>
</dbReference>
<dbReference type="Pfam" id="PF01371">
    <property type="entry name" value="Trp_repressor"/>
    <property type="match status" value="1"/>
</dbReference>
<accession>A0A9D1I5F3</accession>
<name>A0A9D1I5F3_9CLOT</name>
<dbReference type="InterPro" id="IPR010921">
    <property type="entry name" value="Trp_repressor/repl_initiator"/>
</dbReference>
<gene>
    <name evidence="1" type="ORF">IAD50_00335</name>
</gene>
<proteinExistence type="predicted"/>
<organism evidence="1 2">
    <name type="scientific">Candidatus Egerieisoma faecipullorum</name>
    <dbReference type="NCBI Taxonomy" id="2840963"/>
    <lineage>
        <taxon>Bacteria</taxon>
        <taxon>Bacillati</taxon>
        <taxon>Bacillota</taxon>
        <taxon>Clostridia</taxon>
        <taxon>Eubacteriales</taxon>
        <taxon>Clostridiaceae</taxon>
        <taxon>Clostridiaceae incertae sedis</taxon>
        <taxon>Candidatus Egerieisoma</taxon>
    </lineage>
</organism>
<dbReference type="NCBIfam" id="TIGR02531">
    <property type="entry name" value="yecD_yerC"/>
    <property type="match status" value="1"/>
</dbReference>
<reference evidence="1" key="1">
    <citation type="submission" date="2020-10" db="EMBL/GenBank/DDBJ databases">
        <authorList>
            <person name="Gilroy R."/>
        </authorList>
    </citation>
    <scope>NUCLEOTIDE SEQUENCE</scope>
    <source>
        <strain evidence="1">CHK195-4489</strain>
    </source>
</reference>
<dbReference type="Gene3D" id="1.10.1270.10">
    <property type="entry name" value="TrpR-like"/>
    <property type="match status" value="1"/>
</dbReference>
<evidence type="ECO:0000313" key="1">
    <source>
        <dbReference type="EMBL" id="HIU28726.1"/>
    </source>
</evidence>
<evidence type="ECO:0000313" key="2">
    <source>
        <dbReference type="Proteomes" id="UP000824089"/>
    </source>
</evidence>
<dbReference type="GO" id="GO:0043565">
    <property type="term" value="F:sequence-specific DNA binding"/>
    <property type="evidence" value="ECO:0007669"/>
    <property type="project" value="InterPro"/>
</dbReference>
<comment type="caution">
    <text evidence="1">The sequence shown here is derived from an EMBL/GenBank/DDBJ whole genome shotgun (WGS) entry which is preliminary data.</text>
</comment>
<dbReference type="PANTHER" id="PTHR40080:SF1">
    <property type="entry name" value="TRPR-LIKE PROTEIN YERC_YECD"/>
    <property type="match status" value="1"/>
</dbReference>
<dbReference type="InterPro" id="IPR013368">
    <property type="entry name" value="YecD_YerC"/>
</dbReference>
<dbReference type="PIRSF" id="PIRSF012508">
    <property type="entry name" value="YerC"/>
    <property type="match status" value="1"/>
</dbReference>
<reference evidence="1" key="2">
    <citation type="journal article" date="2021" name="PeerJ">
        <title>Extensive microbial diversity within the chicken gut microbiome revealed by metagenomics and culture.</title>
        <authorList>
            <person name="Gilroy R."/>
            <person name="Ravi A."/>
            <person name="Getino M."/>
            <person name="Pursley I."/>
            <person name="Horton D.L."/>
            <person name="Alikhan N.F."/>
            <person name="Baker D."/>
            <person name="Gharbi K."/>
            <person name="Hall N."/>
            <person name="Watson M."/>
            <person name="Adriaenssens E.M."/>
            <person name="Foster-Nyarko E."/>
            <person name="Jarju S."/>
            <person name="Secka A."/>
            <person name="Antonio M."/>
            <person name="Oren A."/>
            <person name="Chaudhuri R.R."/>
            <person name="La Ragione R."/>
            <person name="Hildebrand F."/>
            <person name="Pallen M.J."/>
        </authorList>
    </citation>
    <scope>NUCLEOTIDE SEQUENCE</scope>
    <source>
        <strain evidence="1">CHK195-4489</strain>
    </source>
</reference>
<dbReference type="AlphaFoldDB" id="A0A9D1I5F3"/>
<dbReference type="PANTHER" id="PTHR40080">
    <property type="entry name" value="LMO1763 PROTEIN"/>
    <property type="match status" value="1"/>
</dbReference>
<dbReference type="InterPro" id="IPR000831">
    <property type="entry name" value="Trp_repress"/>
</dbReference>
<protein>
    <recommendedName>
        <fullName evidence="3">TrpR-related protein YerC/YecD</fullName>
    </recommendedName>
</protein>
<dbReference type="GO" id="GO:0003700">
    <property type="term" value="F:DNA-binding transcription factor activity"/>
    <property type="evidence" value="ECO:0007669"/>
    <property type="project" value="InterPro"/>
</dbReference>